<organism evidence="3 4">
    <name type="scientific">Rhizobium leguminosarum</name>
    <dbReference type="NCBI Taxonomy" id="384"/>
    <lineage>
        <taxon>Bacteria</taxon>
        <taxon>Pseudomonadati</taxon>
        <taxon>Pseudomonadota</taxon>
        <taxon>Alphaproteobacteria</taxon>
        <taxon>Hyphomicrobiales</taxon>
        <taxon>Rhizobiaceae</taxon>
        <taxon>Rhizobium/Agrobacterium group</taxon>
        <taxon>Rhizobium</taxon>
    </lineage>
</organism>
<protein>
    <submittedName>
        <fullName evidence="3">Uncharacterized protein</fullName>
    </submittedName>
</protein>
<dbReference type="RefSeq" id="WP_179612365.1">
    <property type="nucleotide sequence ID" value="NZ_JACBZV010000007.1"/>
</dbReference>
<proteinExistence type="predicted"/>
<sequence length="286" mass="30946">MRLRVFIGTLALLVLVCSSASADEKTPGGSALPVLTDKQVVDQLKILTDTLTQLTPEKFKEISGASEYAKPLTAQLMRVDPVSFETIGDDAAGKMIKAAKDLKAKLSGASAPMKKFLQQSDTATESLNLLMMAIQDLSLGDPNFVVRVNEAKLGDTPERPVKTKRWCDATAYMRARCDRKQSCTLDANYQDLVCGFNPAPSADPRNRGLYVDYDCVSNVSEEFAKNYPTPKTDQGAEPAKSGDVKRTPDTALLQNEDRSKYVVIRGNGSLACSTALKPTSGDAAKK</sequence>
<gene>
    <name evidence="3" type="ORF">GGI64_004114</name>
</gene>
<evidence type="ECO:0000256" key="1">
    <source>
        <dbReference type="SAM" id="MobiDB-lite"/>
    </source>
</evidence>
<evidence type="ECO:0000256" key="2">
    <source>
        <dbReference type="SAM" id="SignalP"/>
    </source>
</evidence>
<feature type="region of interest" description="Disordered" evidence="1">
    <location>
        <begin position="226"/>
        <end position="256"/>
    </location>
</feature>
<comment type="caution">
    <text evidence="3">The sequence shown here is derived from an EMBL/GenBank/DDBJ whole genome shotgun (WGS) entry which is preliminary data.</text>
</comment>
<reference evidence="3 4" key="1">
    <citation type="submission" date="2020-07" db="EMBL/GenBank/DDBJ databases">
        <title>Genomic Encyclopedia of Type Strains, Phase IV (KMG-V): Genome sequencing to study the core and pangenomes of soil and plant-associated prokaryotes.</title>
        <authorList>
            <person name="Whitman W."/>
        </authorList>
    </citation>
    <scope>NUCLEOTIDE SEQUENCE [LARGE SCALE GENOMIC DNA]</scope>
    <source>
        <strain evidence="3 4">SEMIA 4052</strain>
    </source>
</reference>
<dbReference type="AlphaFoldDB" id="A0A7Z0E1H6"/>
<dbReference type="CDD" id="cd22823">
    <property type="entry name" value="Gal_Rha_Lectin"/>
    <property type="match status" value="1"/>
</dbReference>
<accession>A0A7Z0E1H6</accession>
<feature type="chain" id="PRO_5030964119" evidence="2">
    <location>
        <begin position="23"/>
        <end position="286"/>
    </location>
</feature>
<dbReference type="EMBL" id="JACBZV010000007">
    <property type="protein sequence ID" value="NYJ13033.1"/>
    <property type="molecule type" value="Genomic_DNA"/>
</dbReference>
<keyword evidence="2" id="KW-0732">Signal</keyword>
<dbReference type="Proteomes" id="UP000535276">
    <property type="component" value="Unassembled WGS sequence"/>
</dbReference>
<feature type="signal peptide" evidence="2">
    <location>
        <begin position="1"/>
        <end position="22"/>
    </location>
</feature>
<evidence type="ECO:0000313" key="3">
    <source>
        <dbReference type="EMBL" id="NYJ13033.1"/>
    </source>
</evidence>
<evidence type="ECO:0000313" key="4">
    <source>
        <dbReference type="Proteomes" id="UP000535276"/>
    </source>
</evidence>
<name>A0A7Z0E1H6_RHILE</name>